<proteinExistence type="predicted"/>
<comment type="caution">
    <text evidence="2">The sequence shown here is derived from an EMBL/GenBank/DDBJ whole genome shotgun (WGS) entry which is preliminary data.</text>
</comment>
<dbReference type="EMBL" id="JBHMDI010000027">
    <property type="protein sequence ID" value="MFB9348422.1"/>
    <property type="molecule type" value="Genomic_DNA"/>
</dbReference>
<accession>A0ABV5LAK6</accession>
<feature type="domain" description="DUF7848" evidence="1">
    <location>
        <begin position="1"/>
        <end position="78"/>
    </location>
</feature>
<evidence type="ECO:0000259" key="1">
    <source>
        <dbReference type="Pfam" id="PF25232"/>
    </source>
</evidence>
<dbReference type="InterPro" id="IPR057170">
    <property type="entry name" value="DUF7848"/>
</dbReference>
<dbReference type="Proteomes" id="UP001589753">
    <property type="component" value="Unassembled WGS sequence"/>
</dbReference>
<organism evidence="2 3">
    <name type="scientific">Streptomyces heliomycini</name>
    <dbReference type="NCBI Taxonomy" id="284032"/>
    <lineage>
        <taxon>Bacteria</taxon>
        <taxon>Bacillati</taxon>
        <taxon>Actinomycetota</taxon>
        <taxon>Actinomycetes</taxon>
        <taxon>Kitasatosporales</taxon>
        <taxon>Streptomycetaceae</taxon>
        <taxon>Streptomyces</taxon>
    </lineage>
</organism>
<evidence type="ECO:0000313" key="3">
    <source>
        <dbReference type="Proteomes" id="UP001589753"/>
    </source>
</evidence>
<dbReference type="RefSeq" id="WP_051843232.1">
    <property type="nucleotide sequence ID" value="NZ_JBHMDI010000027.1"/>
</dbReference>
<evidence type="ECO:0000313" key="2">
    <source>
        <dbReference type="EMBL" id="MFB9348422.1"/>
    </source>
</evidence>
<dbReference type="Pfam" id="PF25232">
    <property type="entry name" value="DUF7848"/>
    <property type="match status" value="1"/>
</dbReference>
<reference evidence="2 3" key="1">
    <citation type="submission" date="2024-09" db="EMBL/GenBank/DDBJ databases">
        <authorList>
            <person name="Sun Q."/>
            <person name="Mori K."/>
        </authorList>
    </citation>
    <scope>NUCLEOTIDE SEQUENCE [LARGE SCALE GENOMIC DNA]</scope>
    <source>
        <strain evidence="2 3">JCM 9767</strain>
    </source>
</reference>
<name>A0ABV5LAK6_9ACTN</name>
<keyword evidence="3" id="KW-1185">Reference proteome</keyword>
<protein>
    <recommendedName>
        <fullName evidence="1">DUF7848 domain-containing protein</fullName>
    </recommendedName>
</protein>
<gene>
    <name evidence="2" type="ORF">ACFFUA_13280</name>
</gene>
<sequence length="90" mass="9758">MTRSIGKAAEWALGPEAGEGDPQAVYSALCMTCGAEAPASDDSPEHVEIWALKHTGLNPAHRQYKAMVETYWRVTPAEGNPYRELDARGA</sequence>